<dbReference type="EMBL" id="BMIH01000002">
    <property type="protein sequence ID" value="GGB25226.1"/>
    <property type="molecule type" value="Genomic_DNA"/>
</dbReference>
<organism evidence="2 3">
    <name type="scientific">Sphingomonas metalli</name>
    <dbReference type="NCBI Taxonomy" id="1779358"/>
    <lineage>
        <taxon>Bacteria</taxon>
        <taxon>Pseudomonadati</taxon>
        <taxon>Pseudomonadota</taxon>
        <taxon>Alphaproteobacteria</taxon>
        <taxon>Sphingomonadales</taxon>
        <taxon>Sphingomonadaceae</taxon>
        <taxon>Sphingomonas</taxon>
    </lineage>
</organism>
<evidence type="ECO:0000313" key="2">
    <source>
        <dbReference type="EMBL" id="GGB25226.1"/>
    </source>
</evidence>
<accession>A0A916T119</accession>
<keyword evidence="3" id="KW-1185">Reference proteome</keyword>
<sequence length="75" mass="8142">MAELARAAGAAIKADPARAAAMRVVMRLYGMRQHHPHRQIPGGPDFPRHVHGFYQPAGPEARGARQGWAPPPQPC</sequence>
<gene>
    <name evidence="2" type="ORF">GCM10011380_13480</name>
</gene>
<evidence type="ECO:0000256" key="1">
    <source>
        <dbReference type="SAM" id="MobiDB-lite"/>
    </source>
</evidence>
<reference evidence="2" key="1">
    <citation type="journal article" date="2014" name="Int. J. Syst. Evol. Microbiol.">
        <title>Complete genome sequence of Corynebacterium casei LMG S-19264T (=DSM 44701T), isolated from a smear-ripened cheese.</title>
        <authorList>
            <consortium name="US DOE Joint Genome Institute (JGI-PGF)"/>
            <person name="Walter F."/>
            <person name="Albersmeier A."/>
            <person name="Kalinowski J."/>
            <person name="Ruckert C."/>
        </authorList>
    </citation>
    <scope>NUCLEOTIDE SEQUENCE</scope>
    <source>
        <strain evidence="2">CGMCC 1.15330</strain>
    </source>
</reference>
<name>A0A916T119_9SPHN</name>
<reference evidence="2" key="2">
    <citation type="submission" date="2020-09" db="EMBL/GenBank/DDBJ databases">
        <authorList>
            <person name="Sun Q."/>
            <person name="Zhou Y."/>
        </authorList>
    </citation>
    <scope>NUCLEOTIDE SEQUENCE</scope>
    <source>
        <strain evidence="2">CGMCC 1.15330</strain>
    </source>
</reference>
<dbReference type="AlphaFoldDB" id="A0A916T119"/>
<evidence type="ECO:0000313" key="3">
    <source>
        <dbReference type="Proteomes" id="UP000623067"/>
    </source>
</evidence>
<comment type="caution">
    <text evidence="2">The sequence shown here is derived from an EMBL/GenBank/DDBJ whole genome shotgun (WGS) entry which is preliminary data.</text>
</comment>
<protein>
    <submittedName>
        <fullName evidence="2">Uncharacterized protein</fullName>
    </submittedName>
</protein>
<feature type="region of interest" description="Disordered" evidence="1">
    <location>
        <begin position="35"/>
        <end position="75"/>
    </location>
</feature>
<dbReference type="Proteomes" id="UP000623067">
    <property type="component" value="Unassembled WGS sequence"/>
</dbReference>
<proteinExistence type="predicted"/>